<proteinExistence type="predicted"/>
<accession>A0ABV8U8A4</accession>
<keyword evidence="1" id="KW-1133">Transmembrane helix</keyword>
<evidence type="ECO:0000256" key="1">
    <source>
        <dbReference type="SAM" id="Phobius"/>
    </source>
</evidence>
<feature type="transmembrane region" description="Helical" evidence="1">
    <location>
        <begin position="92"/>
        <end position="113"/>
    </location>
</feature>
<dbReference type="EMBL" id="JBHSCR010000001">
    <property type="protein sequence ID" value="MFC4346708.1"/>
    <property type="molecule type" value="Genomic_DNA"/>
</dbReference>
<keyword evidence="3" id="KW-1185">Reference proteome</keyword>
<feature type="transmembrane region" description="Helical" evidence="1">
    <location>
        <begin position="7"/>
        <end position="26"/>
    </location>
</feature>
<comment type="caution">
    <text evidence="2">The sequence shown here is derived from an EMBL/GenBank/DDBJ whole genome shotgun (WGS) entry which is preliminary data.</text>
</comment>
<gene>
    <name evidence="2" type="ORF">ACFO5Q_02460</name>
</gene>
<dbReference type="Proteomes" id="UP001595776">
    <property type="component" value="Unassembled WGS sequence"/>
</dbReference>
<keyword evidence="1" id="KW-0472">Membrane</keyword>
<evidence type="ECO:0000313" key="3">
    <source>
        <dbReference type="Proteomes" id="UP001595776"/>
    </source>
</evidence>
<dbReference type="RefSeq" id="WP_068148334.1">
    <property type="nucleotide sequence ID" value="NZ_JBHSCR010000001.1"/>
</dbReference>
<protein>
    <submittedName>
        <fullName evidence="2">Uncharacterized protein</fullName>
    </submittedName>
</protein>
<feature type="transmembrane region" description="Helical" evidence="1">
    <location>
        <begin position="32"/>
        <end position="49"/>
    </location>
</feature>
<feature type="transmembrane region" description="Helical" evidence="1">
    <location>
        <begin position="61"/>
        <end position="80"/>
    </location>
</feature>
<name>A0ABV8U8A4_9PROT</name>
<keyword evidence="1" id="KW-0812">Transmembrane</keyword>
<organism evidence="2 3">
    <name type="scientific">Kordiimonas lipolytica</name>
    <dbReference type="NCBI Taxonomy" id="1662421"/>
    <lineage>
        <taxon>Bacteria</taxon>
        <taxon>Pseudomonadati</taxon>
        <taxon>Pseudomonadota</taxon>
        <taxon>Alphaproteobacteria</taxon>
        <taxon>Kordiimonadales</taxon>
        <taxon>Kordiimonadaceae</taxon>
        <taxon>Kordiimonas</taxon>
    </lineage>
</organism>
<evidence type="ECO:0000313" key="2">
    <source>
        <dbReference type="EMBL" id="MFC4346708.1"/>
    </source>
</evidence>
<sequence length="119" mass="12896">MPRKVEYGLGAVLMLVLLGIAILGPKGFFPDAYGARGCLLGVFLMMHWRRSHFGVLLTKQVLLSGLAGAFIGSVVGRFLMPTPPGWSFETAMVMPSALFHAALMVASFHYLTLGRGRMP</sequence>
<reference evidence="3" key="1">
    <citation type="journal article" date="2019" name="Int. J. Syst. Evol. Microbiol.">
        <title>The Global Catalogue of Microorganisms (GCM) 10K type strain sequencing project: providing services to taxonomists for standard genome sequencing and annotation.</title>
        <authorList>
            <consortium name="The Broad Institute Genomics Platform"/>
            <consortium name="The Broad Institute Genome Sequencing Center for Infectious Disease"/>
            <person name="Wu L."/>
            <person name="Ma J."/>
        </authorList>
    </citation>
    <scope>NUCLEOTIDE SEQUENCE [LARGE SCALE GENOMIC DNA]</scope>
    <source>
        <strain evidence="3">CGMCC 1.15304</strain>
    </source>
</reference>